<name>A0AAX1W3N4_PSEAJ</name>
<dbReference type="AlphaFoldDB" id="A0AAX1W3N4"/>
<sequence length="31" mass="3640">MDIKLPLDMAVTAEVKTSKQRVMWYFLSPLQ</sequence>
<dbReference type="EMBL" id="RBNX01000006">
    <property type="protein sequence ID" value="RML84800.1"/>
    <property type="molecule type" value="Genomic_DNA"/>
</dbReference>
<gene>
    <name evidence="1" type="ORF">ALQ89_06123</name>
</gene>
<dbReference type="Proteomes" id="UP000280350">
    <property type="component" value="Unassembled WGS sequence"/>
</dbReference>
<accession>A0AAX1W3N4</accession>
<proteinExistence type="predicted"/>
<evidence type="ECO:0000313" key="1">
    <source>
        <dbReference type="EMBL" id="RML84800.1"/>
    </source>
</evidence>
<evidence type="ECO:0000313" key="2">
    <source>
        <dbReference type="Proteomes" id="UP000280350"/>
    </source>
</evidence>
<reference evidence="1 2" key="1">
    <citation type="submission" date="2018-08" db="EMBL/GenBank/DDBJ databases">
        <title>Recombination of ecologically and evolutionarily significant loci maintains genetic cohesion in the Pseudomonas syringae species complex.</title>
        <authorList>
            <person name="Dillon M."/>
            <person name="Thakur S."/>
            <person name="Almeida R.N.D."/>
            <person name="Weir B.S."/>
            <person name="Guttman D.S."/>
        </authorList>
    </citation>
    <scope>NUCLEOTIDE SEQUENCE [LARGE SCALE GENOMIC DNA]</scope>
    <source>
        <strain evidence="1 2">ICMP 2851</strain>
    </source>
</reference>
<protein>
    <submittedName>
        <fullName evidence="1">Uncharacterized protein</fullName>
    </submittedName>
</protein>
<comment type="caution">
    <text evidence="1">The sequence shown here is derived from an EMBL/GenBank/DDBJ whole genome shotgun (WGS) entry which is preliminary data.</text>
</comment>
<organism evidence="1 2">
    <name type="scientific">Pseudomonas amygdali pv. tabaci</name>
    <name type="common">Pseudomonas syringae pv. tabaci</name>
    <dbReference type="NCBI Taxonomy" id="322"/>
    <lineage>
        <taxon>Bacteria</taxon>
        <taxon>Pseudomonadati</taxon>
        <taxon>Pseudomonadota</taxon>
        <taxon>Gammaproteobacteria</taxon>
        <taxon>Pseudomonadales</taxon>
        <taxon>Pseudomonadaceae</taxon>
        <taxon>Pseudomonas</taxon>
        <taxon>Pseudomonas amygdali</taxon>
    </lineage>
</organism>